<protein>
    <submittedName>
        <fullName evidence="2">Tubulin polymerization promoting protein</fullName>
    </submittedName>
</protein>
<organism evidence="2 3">
    <name type="scientific">Paramormyrops kingsleyae</name>
    <dbReference type="NCBI Taxonomy" id="1676925"/>
    <lineage>
        <taxon>Eukaryota</taxon>
        <taxon>Metazoa</taxon>
        <taxon>Chordata</taxon>
        <taxon>Craniata</taxon>
        <taxon>Vertebrata</taxon>
        <taxon>Euteleostomi</taxon>
        <taxon>Actinopterygii</taxon>
        <taxon>Neopterygii</taxon>
        <taxon>Teleostei</taxon>
        <taxon>Osteoglossocephala</taxon>
        <taxon>Osteoglossomorpha</taxon>
        <taxon>Osteoglossiformes</taxon>
        <taxon>Mormyridae</taxon>
        <taxon>Paramormyrops</taxon>
    </lineage>
</organism>
<dbReference type="AlphaFoldDB" id="A0A3B3SXK0"/>
<feature type="chain" id="PRO_5017395838" evidence="1">
    <location>
        <begin position="25"/>
        <end position="255"/>
    </location>
</feature>
<dbReference type="Proteomes" id="UP000261540">
    <property type="component" value="Unplaced"/>
</dbReference>
<dbReference type="InterPro" id="IPR053358">
    <property type="entry name" value="Diff-assoc_signaling"/>
</dbReference>
<name>A0A3B3SXK0_9TELE</name>
<accession>A0A3B3SXK0</accession>
<dbReference type="Ensembl" id="ENSPKIT00000016328.1">
    <property type="protein sequence ID" value="ENSPKIP00000035399.1"/>
    <property type="gene ID" value="ENSPKIG00000014373.1"/>
</dbReference>
<dbReference type="PANTHER" id="PTHR34261:SF1">
    <property type="entry name" value="TUBULIN POLYMERIZATION-PROMOTING PROTEIN"/>
    <property type="match status" value="1"/>
</dbReference>
<feature type="signal peptide" evidence="1">
    <location>
        <begin position="1"/>
        <end position="24"/>
    </location>
</feature>
<evidence type="ECO:0000256" key="1">
    <source>
        <dbReference type="SAM" id="SignalP"/>
    </source>
</evidence>
<reference evidence="2" key="2">
    <citation type="submission" date="2025-09" db="UniProtKB">
        <authorList>
            <consortium name="Ensembl"/>
        </authorList>
    </citation>
    <scope>IDENTIFICATION</scope>
</reference>
<dbReference type="GeneTree" id="ENSGT00390000018035"/>
<reference evidence="2" key="1">
    <citation type="submission" date="2025-08" db="UniProtKB">
        <authorList>
            <consortium name="Ensembl"/>
        </authorList>
    </citation>
    <scope>IDENTIFICATION</scope>
</reference>
<sequence length="255" mass="29388">MGRGQKLLLVLMSIFLSQLGGTRGEEIVKSYYTSYYDVACSDDCEKRGYDYYWCNTKKGWDYCSPFPDVTYKNEPCQSGHSCDTHSNSYTCKTASGWDYCGLINPDECRYDTSSRKRRQLNNAKLICTRTDRSNKIETRFYAEPAPTAIIDGSEWKYEIVNIISRWDNSYLVNQARSQLITTENLRIDLQGLCVRNNQRYYNLQIQVNRPRQSGTSTTVAQVLIPQNADVPSRYIRRAFTESLNLQARVSVEGNQ</sequence>
<keyword evidence="3" id="KW-1185">Reference proteome</keyword>
<proteinExistence type="predicted"/>
<keyword evidence="1" id="KW-0732">Signal</keyword>
<evidence type="ECO:0000313" key="3">
    <source>
        <dbReference type="Proteomes" id="UP000261540"/>
    </source>
</evidence>
<evidence type="ECO:0000313" key="2">
    <source>
        <dbReference type="Ensembl" id="ENSPKIP00000035399.1"/>
    </source>
</evidence>
<dbReference type="PANTHER" id="PTHR34261">
    <property type="entry name" value="APC REGULATOR OF WNT-SIGNALING PATHWAY-RELATED"/>
    <property type="match status" value="1"/>
</dbReference>